<sequence>MAGLASILAGIEKLNHYNYDSWRTCMESYLQGEDFLEASKALYAIKIIVEKEFLEHIKKAQTPSEAWNILSRLFSKTNEARLQMLENELASISQGSMTISQYFTKVKSLCDEISLLDKESAISETRVRRIIIRGLRPEYNGFMTLLEAENMLTKQETINKKMTSVSIKETEEALLTRKKGPSRRPKQQRTAKFYQQKESYQQRGASQQYKNNRRNVICYNYSKKGHYARECWYNKRMSVEGNTTISSSQQGDKGSEEEWEAEASYCIIEPGEHGCSVEDYSTVSAPNPGIVYYSRDWIVDSGCSNPMTGDKQKFQSMSEYKGKLPITHIGQALCIPRFNKEEAQLQNVYHVIHTPEAPRTLESIYIMSAESAYVEKTRRNETTDLWHARLGHVGNNKLKVMMAKSMLKGLPQLEVRTDTVSMQPLELIHSDVFEQVKQESNTGMQYMITFVDDFSRYVWVYFLKEKSEAFSMFIEFKEKVEKELTCPNTLQQNEVAERKNRHLTEVCRSMLHKGMKTAAHVINRLSQASLGFLSPYEKLWNHRPTVSYFRVFGCVCYVFGWRCCDLNTNRCYTSRNVIFDEATSWWSSEKIILPNSEIIEENLQEKINEQEDLEPEPSSPDAQKSPGPWSTGVHEQKTTENIRPS</sequence>
<dbReference type="EMBL" id="DUZY01000001">
    <property type="protein sequence ID" value="DAD18879.1"/>
    <property type="molecule type" value="Genomic_DNA"/>
</dbReference>
<dbReference type="AlphaFoldDB" id="A0A822XIK8"/>
<evidence type="ECO:0000313" key="3">
    <source>
        <dbReference type="EMBL" id="DAD18879.1"/>
    </source>
</evidence>
<feature type="compositionally biased region" description="Basic residues" evidence="1">
    <location>
        <begin position="176"/>
        <end position="189"/>
    </location>
</feature>
<dbReference type="InterPro" id="IPR012337">
    <property type="entry name" value="RNaseH-like_sf"/>
</dbReference>
<dbReference type="Proteomes" id="UP000607653">
    <property type="component" value="Unassembled WGS sequence"/>
</dbReference>
<dbReference type="Gene3D" id="3.30.420.10">
    <property type="entry name" value="Ribonuclease H-like superfamily/Ribonuclease H"/>
    <property type="match status" value="2"/>
</dbReference>
<gene>
    <name evidence="3" type="ORF">HUJ06_020342</name>
</gene>
<dbReference type="InterPro" id="IPR001584">
    <property type="entry name" value="Integrase_cat-core"/>
</dbReference>
<dbReference type="GO" id="GO:0008270">
    <property type="term" value="F:zinc ion binding"/>
    <property type="evidence" value="ECO:0007669"/>
    <property type="project" value="InterPro"/>
</dbReference>
<dbReference type="Pfam" id="PF13976">
    <property type="entry name" value="gag_pre-integrs"/>
    <property type="match status" value="1"/>
</dbReference>
<dbReference type="Pfam" id="PF14223">
    <property type="entry name" value="Retrotran_gag_2"/>
    <property type="match status" value="1"/>
</dbReference>
<organism evidence="3 4">
    <name type="scientific">Nelumbo nucifera</name>
    <name type="common">Sacred lotus</name>
    <dbReference type="NCBI Taxonomy" id="4432"/>
    <lineage>
        <taxon>Eukaryota</taxon>
        <taxon>Viridiplantae</taxon>
        <taxon>Streptophyta</taxon>
        <taxon>Embryophyta</taxon>
        <taxon>Tracheophyta</taxon>
        <taxon>Spermatophyta</taxon>
        <taxon>Magnoliopsida</taxon>
        <taxon>Proteales</taxon>
        <taxon>Nelumbonaceae</taxon>
        <taxon>Nelumbo</taxon>
    </lineage>
</organism>
<feature type="region of interest" description="Disordered" evidence="1">
    <location>
        <begin position="176"/>
        <end position="197"/>
    </location>
</feature>
<feature type="region of interest" description="Disordered" evidence="1">
    <location>
        <begin position="603"/>
        <end position="645"/>
    </location>
</feature>
<dbReference type="InterPro" id="IPR036875">
    <property type="entry name" value="Znf_CCHC_sf"/>
</dbReference>
<name>A0A822XIK8_NELNU</name>
<feature type="compositionally biased region" description="Basic and acidic residues" evidence="1">
    <location>
        <begin position="634"/>
        <end position="645"/>
    </location>
</feature>
<evidence type="ECO:0000259" key="2">
    <source>
        <dbReference type="PROSITE" id="PS50994"/>
    </source>
</evidence>
<comment type="caution">
    <text evidence="3">The sequence shown here is derived from an EMBL/GenBank/DDBJ whole genome shotgun (WGS) entry which is preliminary data.</text>
</comment>
<feature type="domain" description="Integrase catalytic" evidence="2">
    <location>
        <begin position="420"/>
        <end position="510"/>
    </location>
</feature>
<dbReference type="InterPro" id="IPR025724">
    <property type="entry name" value="GAG-pre-integrase_dom"/>
</dbReference>
<keyword evidence="4" id="KW-1185">Reference proteome</keyword>
<dbReference type="SUPFAM" id="SSF53098">
    <property type="entry name" value="Ribonuclease H-like"/>
    <property type="match status" value="1"/>
</dbReference>
<protein>
    <recommendedName>
        <fullName evidence="2">Integrase catalytic domain-containing protein</fullName>
    </recommendedName>
</protein>
<dbReference type="InterPro" id="IPR036397">
    <property type="entry name" value="RNaseH_sf"/>
</dbReference>
<accession>A0A822XIK8</accession>
<dbReference type="GO" id="GO:0003676">
    <property type="term" value="F:nucleic acid binding"/>
    <property type="evidence" value="ECO:0007669"/>
    <property type="project" value="InterPro"/>
</dbReference>
<dbReference type="PANTHER" id="PTHR47481:SF33">
    <property type="entry name" value="RETROTRANSPOSON COPIA-LIKE N-TERMINAL DOMAIN-CONTAINING PROTEIN"/>
    <property type="match status" value="1"/>
</dbReference>
<dbReference type="PROSITE" id="PS50994">
    <property type="entry name" value="INTEGRASE"/>
    <property type="match status" value="1"/>
</dbReference>
<reference evidence="3 4" key="1">
    <citation type="journal article" date="2020" name="Mol. Biol. Evol.">
        <title>Distinct Expression and Methylation Patterns for Genes with Different Fates following a Single Whole-Genome Duplication in Flowering Plants.</title>
        <authorList>
            <person name="Shi T."/>
            <person name="Rahmani R.S."/>
            <person name="Gugger P.F."/>
            <person name="Wang M."/>
            <person name="Li H."/>
            <person name="Zhang Y."/>
            <person name="Li Z."/>
            <person name="Wang Q."/>
            <person name="Van de Peer Y."/>
            <person name="Marchal K."/>
            <person name="Chen J."/>
        </authorList>
    </citation>
    <scope>NUCLEOTIDE SEQUENCE [LARGE SCALE GENOMIC DNA]</scope>
    <source>
        <tissue evidence="3">Leaf</tissue>
    </source>
</reference>
<evidence type="ECO:0000256" key="1">
    <source>
        <dbReference type="SAM" id="MobiDB-lite"/>
    </source>
</evidence>
<dbReference type="SUPFAM" id="SSF57756">
    <property type="entry name" value="Retrovirus zinc finger-like domains"/>
    <property type="match status" value="1"/>
</dbReference>
<dbReference type="GO" id="GO:0015074">
    <property type="term" value="P:DNA integration"/>
    <property type="evidence" value="ECO:0007669"/>
    <property type="project" value="InterPro"/>
</dbReference>
<proteinExistence type="predicted"/>
<dbReference type="PANTHER" id="PTHR47481">
    <property type="match status" value="1"/>
</dbReference>
<evidence type="ECO:0000313" key="4">
    <source>
        <dbReference type="Proteomes" id="UP000607653"/>
    </source>
</evidence>